<evidence type="ECO:0000313" key="3">
    <source>
        <dbReference type="Proteomes" id="UP000092987"/>
    </source>
</evidence>
<dbReference type="EMBL" id="LLKQ01000001">
    <property type="protein sequence ID" value="OCL95771.1"/>
    <property type="molecule type" value="Genomic_DNA"/>
</dbReference>
<dbReference type="RefSeq" id="WP_066390296.1">
    <property type="nucleotide sequence ID" value="NZ_CP035926.1"/>
</dbReference>
<evidence type="ECO:0000256" key="1">
    <source>
        <dbReference type="SAM" id="SignalP"/>
    </source>
</evidence>
<gene>
    <name evidence="2" type="ORF">AA347_01251</name>
</gene>
<protein>
    <recommendedName>
        <fullName evidence="4">Lipoprotein</fullName>
    </recommendedName>
</protein>
<evidence type="ECO:0000313" key="2">
    <source>
        <dbReference type="EMBL" id="OCL95771.1"/>
    </source>
</evidence>
<keyword evidence="1" id="KW-0732">Signal</keyword>
<evidence type="ECO:0008006" key="4">
    <source>
        <dbReference type="Google" id="ProtNLM"/>
    </source>
</evidence>
<reference evidence="2 3" key="1">
    <citation type="submission" date="2015-10" db="EMBL/GenBank/DDBJ databases">
        <authorList>
            <person name="Rovetto F.F."/>
            <person name="Cocolin L.L."/>
            <person name="Illeghems K.K."/>
            <person name="Van Nieuwerbuegh F.F."/>
            <person name="Houf K.K."/>
        </authorList>
    </citation>
    <scope>NUCLEOTIDE SEQUENCE [LARGE SCALE GENOMIC DNA]</scope>
    <source>
        <strain evidence="2 3">LMG 24486</strain>
    </source>
</reference>
<sequence>MNIFNTLFILTLILFFNACSSNTSNSVKKETEKFFGVSLEEPFNEEGFTLTRIENDEKYYEKNISYENLVRVWLFTNKENKVQRITAVSKELNQFEDPYSLASPLLQIISQKYGQPTCVQNSIPFFGKVGESCVIYYKEKYKIELKVSNLMNQGSFFLIIENIDKNGEL</sequence>
<feature type="chain" id="PRO_5045468437" description="Lipoprotein" evidence="1">
    <location>
        <begin position="21"/>
        <end position="169"/>
    </location>
</feature>
<keyword evidence="3" id="KW-1185">Reference proteome</keyword>
<accession>A0A1C7WPU5</accession>
<proteinExistence type="predicted"/>
<feature type="signal peptide" evidence="1">
    <location>
        <begin position="1"/>
        <end position="20"/>
    </location>
</feature>
<organism evidence="2 3">
    <name type="scientific">Aliarcobacter thereius LMG 24486</name>
    <dbReference type="NCBI Taxonomy" id="1032240"/>
    <lineage>
        <taxon>Bacteria</taxon>
        <taxon>Pseudomonadati</taxon>
        <taxon>Campylobacterota</taxon>
        <taxon>Epsilonproteobacteria</taxon>
        <taxon>Campylobacterales</taxon>
        <taxon>Arcobacteraceae</taxon>
        <taxon>Aliarcobacter</taxon>
    </lineage>
</organism>
<dbReference type="Proteomes" id="UP000092987">
    <property type="component" value="Unassembled WGS sequence"/>
</dbReference>
<name>A0A1C7WPU5_9BACT</name>
<comment type="caution">
    <text evidence="2">The sequence shown here is derived from an EMBL/GenBank/DDBJ whole genome shotgun (WGS) entry which is preliminary data.</text>
</comment>